<comment type="caution">
    <text evidence="1">The sequence shown here is derived from an EMBL/GenBank/DDBJ whole genome shotgun (WGS) entry which is preliminary data.</text>
</comment>
<dbReference type="EMBL" id="JBEYBN010000041">
    <property type="protein sequence ID" value="MEU2269787.1"/>
    <property type="molecule type" value="Genomic_DNA"/>
</dbReference>
<accession>A0ABV2Y0L0</accession>
<gene>
    <name evidence="1" type="ORF">ABZ568_25970</name>
</gene>
<evidence type="ECO:0000313" key="1">
    <source>
        <dbReference type="EMBL" id="MEU2269787.1"/>
    </source>
</evidence>
<keyword evidence="2" id="KW-1185">Reference proteome</keyword>
<organism evidence="1 2">
    <name type="scientific">Streptomyces olindensis</name>
    <dbReference type="NCBI Taxonomy" id="358823"/>
    <lineage>
        <taxon>Bacteria</taxon>
        <taxon>Bacillati</taxon>
        <taxon>Actinomycetota</taxon>
        <taxon>Actinomycetes</taxon>
        <taxon>Kitasatosporales</taxon>
        <taxon>Streptomycetaceae</taxon>
        <taxon>Streptomyces</taxon>
    </lineage>
</organism>
<evidence type="ECO:0000313" key="2">
    <source>
        <dbReference type="Proteomes" id="UP001550603"/>
    </source>
</evidence>
<name>A0ABV2Y0L0_9ACTN</name>
<proteinExistence type="predicted"/>
<dbReference type="RefSeq" id="WP_359791095.1">
    <property type="nucleotide sequence ID" value="NZ_JBEYBN010000041.1"/>
</dbReference>
<dbReference type="Proteomes" id="UP001550603">
    <property type="component" value="Unassembled WGS sequence"/>
</dbReference>
<sequence length="109" mass="11486">MKRAGEVGWCAGELPCSYWSAAGVHGEDRLPCRLRRFSGSAALGARRAAAGRADTNPHRAIRGAAVPVASDHDGCIAAAEQDDVHLTDSSEALRVLITEIKAGRADHLL</sequence>
<protein>
    <submittedName>
        <fullName evidence="1">Uncharacterized protein</fullName>
    </submittedName>
</protein>
<reference evidence="1 2" key="1">
    <citation type="submission" date="2024-06" db="EMBL/GenBank/DDBJ databases">
        <title>The Natural Products Discovery Center: Release of the First 8490 Sequenced Strains for Exploring Actinobacteria Biosynthetic Diversity.</title>
        <authorList>
            <person name="Kalkreuter E."/>
            <person name="Kautsar S.A."/>
            <person name="Yang D."/>
            <person name="Bader C.D."/>
            <person name="Teijaro C.N."/>
            <person name="Fluegel L."/>
            <person name="Davis C.M."/>
            <person name="Simpson J.R."/>
            <person name="Lauterbach L."/>
            <person name="Steele A.D."/>
            <person name="Gui C."/>
            <person name="Meng S."/>
            <person name="Li G."/>
            <person name="Viehrig K."/>
            <person name="Ye F."/>
            <person name="Su P."/>
            <person name="Kiefer A.F."/>
            <person name="Nichols A."/>
            <person name="Cepeda A.J."/>
            <person name="Yan W."/>
            <person name="Fan B."/>
            <person name="Jiang Y."/>
            <person name="Adhikari A."/>
            <person name="Zheng C.-J."/>
            <person name="Schuster L."/>
            <person name="Cowan T.M."/>
            <person name="Smanski M.J."/>
            <person name="Chevrette M.G."/>
            <person name="De Carvalho L.P.S."/>
            <person name="Shen B."/>
        </authorList>
    </citation>
    <scope>NUCLEOTIDE SEQUENCE [LARGE SCALE GENOMIC DNA]</scope>
    <source>
        <strain evidence="1 2">NPDC019583</strain>
    </source>
</reference>